<proteinExistence type="predicted"/>
<reference evidence="2" key="1">
    <citation type="submission" date="2022-08" db="EMBL/GenBank/DDBJ databases">
        <authorList>
            <consortium name="DOE Joint Genome Institute"/>
            <person name="Min B."/>
            <person name="Sierra-Patev S."/>
            <person name="Naranjo-Ortiz M."/>
            <person name="Looney B."/>
            <person name="Konkel Z."/>
            <person name="Slot J.C."/>
            <person name="Sakamoto Y."/>
            <person name="Steenwyk J.L."/>
            <person name="Rokas A."/>
            <person name="Carro J."/>
            <person name="Camarero S."/>
            <person name="Ferreira P."/>
            <person name="Molpeceres G."/>
            <person name="Ruiz-duenas F.J."/>
            <person name="Serrano A."/>
            <person name="Henrissat B."/>
            <person name="Drula E."/>
            <person name="Hughes K.W."/>
            <person name="Mata J.L."/>
            <person name="Ishikawa N.K."/>
            <person name="Vargas-Isla R."/>
            <person name="Ushijima S."/>
            <person name="Smith C.A."/>
            <person name="Ahrendt S."/>
            <person name="Andreopoulos W."/>
            <person name="He G."/>
            <person name="LaButti K."/>
            <person name="Lipzen A."/>
            <person name="Ng V."/>
            <person name="Riley R."/>
            <person name="Sandor L."/>
            <person name="Barry K."/>
            <person name="Martinez A.T."/>
            <person name="Xiao Y."/>
            <person name="Gibbons J.G."/>
            <person name="Terashima K."/>
            <person name="Hibbett D.S."/>
            <person name="Grigoriev I.V."/>
        </authorList>
    </citation>
    <scope>NUCLEOTIDE SEQUENCE</scope>
    <source>
        <strain evidence="2">ET3784</strain>
    </source>
</reference>
<name>A0AA38JEM4_9AGAR</name>
<dbReference type="Proteomes" id="UP001176059">
    <property type="component" value="Unassembled WGS sequence"/>
</dbReference>
<evidence type="ECO:0000313" key="2">
    <source>
        <dbReference type="EMBL" id="KAJ3735607.1"/>
    </source>
</evidence>
<protein>
    <submittedName>
        <fullName evidence="2">Uncharacterized protein</fullName>
    </submittedName>
</protein>
<evidence type="ECO:0000313" key="3">
    <source>
        <dbReference type="Proteomes" id="UP001176059"/>
    </source>
</evidence>
<keyword evidence="3" id="KW-1185">Reference proteome</keyword>
<dbReference type="EMBL" id="JANVFO010000008">
    <property type="protein sequence ID" value="KAJ3735607.1"/>
    <property type="molecule type" value="Genomic_DNA"/>
</dbReference>
<evidence type="ECO:0000256" key="1">
    <source>
        <dbReference type="SAM" id="MobiDB-lite"/>
    </source>
</evidence>
<feature type="compositionally biased region" description="Polar residues" evidence="1">
    <location>
        <begin position="176"/>
        <end position="186"/>
    </location>
</feature>
<gene>
    <name evidence="2" type="ORF">DFJ43DRAFT_1036724</name>
</gene>
<organism evidence="2 3">
    <name type="scientific">Lentinula guzmanii</name>
    <dbReference type="NCBI Taxonomy" id="2804957"/>
    <lineage>
        <taxon>Eukaryota</taxon>
        <taxon>Fungi</taxon>
        <taxon>Dikarya</taxon>
        <taxon>Basidiomycota</taxon>
        <taxon>Agaricomycotina</taxon>
        <taxon>Agaricomycetes</taxon>
        <taxon>Agaricomycetidae</taxon>
        <taxon>Agaricales</taxon>
        <taxon>Marasmiineae</taxon>
        <taxon>Omphalotaceae</taxon>
        <taxon>Lentinula</taxon>
    </lineage>
</organism>
<reference evidence="2" key="2">
    <citation type="journal article" date="2023" name="Proc. Natl. Acad. Sci. U.S.A.">
        <title>A global phylogenomic analysis of the shiitake genus Lentinula.</title>
        <authorList>
            <person name="Sierra-Patev S."/>
            <person name="Min B."/>
            <person name="Naranjo-Ortiz M."/>
            <person name="Looney B."/>
            <person name="Konkel Z."/>
            <person name="Slot J.C."/>
            <person name="Sakamoto Y."/>
            <person name="Steenwyk J.L."/>
            <person name="Rokas A."/>
            <person name="Carro J."/>
            <person name="Camarero S."/>
            <person name="Ferreira P."/>
            <person name="Molpeceres G."/>
            <person name="Ruiz-Duenas F.J."/>
            <person name="Serrano A."/>
            <person name="Henrissat B."/>
            <person name="Drula E."/>
            <person name="Hughes K.W."/>
            <person name="Mata J.L."/>
            <person name="Ishikawa N.K."/>
            <person name="Vargas-Isla R."/>
            <person name="Ushijima S."/>
            <person name="Smith C.A."/>
            <person name="Donoghue J."/>
            <person name="Ahrendt S."/>
            <person name="Andreopoulos W."/>
            <person name="He G."/>
            <person name="LaButti K."/>
            <person name="Lipzen A."/>
            <person name="Ng V."/>
            <person name="Riley R."/>
            <person name="Sandor L."/>
            <person name="Barry K."/>
            <person name="Martinez A.T."/>
            <person name="Xiao Y."/>
            <person name="Gibbons J.G."/>
            <person name="Terashima K."/>
            <person name="Grigoriev I.V."/>
            <person name="Hibbett D."/>
        </authorList>
    </citation>
    <scope>NUCLEOTIDE SEQUENCE</scope>
    <source>
        <strain evidence="2">ET3784</strain>
    </source>
</reference>
<comment type="caution">
    <text evidence="2">The sequence shown here is derived from an EMBL/GenBank/DDBJ whole genome shotgun (WGS) entry which is preliminary data.</text>
</comment>
<dbReference type="AlphaFoldDB" id="A0AA38JEM4"/>
<accession>A0AA38JEM4</accession>
<feature type="compositionally biased region" description="Basic and acidic residues" evidence="1">
    <location>
        <begin position="200"/>
        <end position="210"/>
    </location>
</feature>
<feature type="region of interest" description="Disordered" evidence="1">
    <location>
        <begin position="175"/>
        <end position="210"/>
    </location>
</feature>
<sequence>MVRDEDDISEEVSAVEGDVIVEEALMDDEDAKVEIGLVEVVMEDRMEDVDEAEEDVDISVLDRESVDAVEDKVDVGTSVVGGELLDVVDRIFDEEPGDEVEVDINVDLVEDGIEEAEVEIEVGFKLVREVDVDVEVKAIDVDVLVEFGPDVLADTLMLVELAVVAATPEELVVERASSTSRESTFTEGEIPRRILSSRSSGDDRLDGYQV</sequence>